<proteinExistence type="predicted"/>
<keyword evidence="2" id="KW-1185">Reference proteome</keyword>
<evidence type="ECO:0000313" key="2">
    <source>
        <dbReference type="Proteomes" id="UP000318017"/>
    </source>
</evidence>
<sequence length="50" mass="5532">MVPSFQSQIFKPQELSESWHTCPGSLGRRPQMQAEFIARPRAGGNAAPAY</sequence>
<organism evidence="1 2">
    <name type="scientific">Aureliella helgolandensis</name>
    <dbReference type="NCBI Taxonomy" id="2527968"/>
    <lineage>
        <taxon>Bacteria</taxon>
        <taxon>Pseudomonadati</taxon>
        <taxon>Planctomycetota</taxon>
        <taxon>Planctomycetia</taxon>
        <taxon>Pirellulales</taxon>
        <taxon>Pirellulaceae</taxon>
        <taxon>Aureliella</taxon>
    </lineage>
</organism>
<evidence type="ECO:0000313" key="1">
    <source>
        <dbReference type="EMBL" id="QDV23524.1"/>
    </source>
</evidence>
<protein>
    <submittedName>
        <fullName evidence="1">Uncharacterized protein</fullName>
    </submittedName>
</protein>
<reference evidence="1 2" key="1">
    <citation type="submission" date="2019-02" db="EMBL/GenBank/DDBJ databases">
        <title>Deep-cultivation of Planctomycetes and their phenomic and genomic characterization uncovers novel biology.</title>
        <authorList>
            <person name="Wiegand S."/>
            <person name="Jogler M."/>
            <person name="Boedeker C."/>
            <person name="Pinto D."/>
            <person name="Vollmers J."/>
            <person name="Rivas-Marin E."/>
            <person name="Kohn T."/>
            <person name="Peeters S.H."/>
            <person name="Heuer A."/>
            <person name="Rast P."/>
            <person name="Oberbeckmann S."/>
            <person name="Bunk B."/>
            <person name="Jeske O."/>
            <person name="Meyerdierks A."/>
            <person name="Storesund J.E."/>
            <person name="Kallscheuer N."/>
            <person name="Luecker S."/>
            <person name="Lage O.M."/>
            <person name="Pohl T."/>
            <person name="Merkel B.J."/>
            <person name="Hornburger P."/>
            <person name="Mueller R.-W."/>
            <person name="Bruemmer F."/>
            <person name="Labrenz M."/>
            <person name="Spormann A.M."/>
            <person name="Op den Camp H."/>
            <person name="Overmann J."/>
            <person name="Amann R."/>
            <person name="Jetten M.S.M."/>
            <person name="Mascher T."/>
            <person name="Medema M.H."/>
            <person name="Devos D.P."/>
            <person name="Kaster A.-K."/>
            <person name="Ovreas L."/>
            <person name="Rohde M."/>
            <person name="Galperin M.Y."/>
            <person name="Jogler C."/>
        </authorList>
    </citation>
    <scope>NUCLEOTIDE SEQUENCE [LARGE SCALE GENOMIC DNA]</scope>
    <source>
        <strain evidence="1 2">Q31a</strain>
    </source>
</reference>
<dbReference type="Proteomes" id="UP000318017">
    <property type="component" value="Chromosome"/>
</dbReference>
<gene>
    <name evidence="1" type="ORF">Q31a_18250</name>
</gene>
<dbReference type="AlphaFoldDB" id="A0A518G4K6"/>
<dbReference type="EMBL" id="CP036298">
    <property type="protein sequence ID" value="QDV23524.1"/>
    <property type="molecule type" value="Genomic_DNA"/>
</dbReference>
<accession>A0A518G4K6</accession>
<dbReference type="KEGG" id="ahel:Q31a_18250"/>
<name>A0A518G4K6_9BACT</name>